<dbReference type="InterPro" id="IPR011055">
    <property type="entry name" value="Dup_hybrid_motif"/>
</dbReference>
<dbReference type="SUPFAM" id="SSF51261">
    <property type="entry name" value="Duplicated hybrid motif"/>
    <property type="match status" value="1"/>
</dbReference>
<dbReference type="Gene3D" id="2.70.70.10">
    <property type="entry name" value="Glucose Permease (Domain IIA)"/>
    <property type="match status" value="1"/>
</dbReference>
<accession>A0A2P2CDN8</accession>
<dbReference type="GO" id="GO:0004222">
    <property type="term" value="F:metalloendopeptidase activity"/>
    <property type="evidence" value="ECO:0007669"/>
    <property type="project" value="TreeGrafter"/>
</dbReference>
<feature type="domain" description="M23ase beta-sheet core" evidence="2">
    <location>
        <begin position="177"/>
        <end position="274"/>
    </location>
</feature>
<protein>
    <submittedName>
        <fullName evidence="3">Putative peptidase M23-like protein</fullName>
    </submittedName>
</protein>
<gene>
    <name evidence="3" type="ORF">NOCA2570010</name>
</gene>
<dbReference type="AlphaFoldDB" id="A0A2P2CDN8"/>
<dbReference type="CDD" id="cd12797">
    <property type="entry name" value="M23_peptidase"/>
    <property type="match status" value="1"/>
</dbReference>
<reference evidence="3" key="1">
    <citation type="submission" date="2015-08" db="EMBL/GenBank/DDBJ databases">
        <authorList>
            <person name="Babu N.S."/>
            <person name="Beckwith C.J."/>
            <person name="Beseler K.G."/>
            <person name="Brison A."/>
            <person name="Carone J.V."/>
            <person name="Caskin T.P."/>
            <person name="Diamond M."/>
            <person name="Durham M.E."/>
            <person name="Foxe J.M."/>
            <person name="Go M."/>
            <person name="Henderson B.A."/>
            <person name="Jones I.B."/>
            <person name="McGettigan J.A."/>
            <person name="Micheletti S.J."/>
            <person name="Nasrallah M.E."/>
            <person name="Ortiz D."/>
            <person name="Piller C.R."/>
            <person name="Privatt S.R."/>
            <person name="Schneider S.L."/>
            <person name="Sharp S."/>
            <person name="Smith T.C."/>
            <person name="Stanton J.D."/>
            <person name="Ullery H.E."/>
            <person name="Wilson R.J."/>
            <person name="Serrano M.G."/>
            <person name="Buck G."/>
            <person name="Lee V."/>
            <person name="Wang Y."/>
            <person name="Carvalho R."/>
            <person name="Voegtly L."/>
            <person name="Shi R."/>
            <person name="Duckworth R."/>
            <person name="Johnson A."/>
            <person name="Loviza R."/>
            <person name="Walstead R."/>
            <person name="Shah Z."/>
            <person name="Kiflezghi M."/>
            <person name="Wade K."/>
            <person name="Ball S.L."/>
            <person name="Bradley K.W."/>
            <person name="Asai D.J."/>
            <person name="Bowman C.A."/>
            <person name="Russell D.A."/>
            <person name="Pope W.H."/>
            <person name="Jacobs-Sera D."/>
            <person name="Hendrix R.W."/>
            <person name="Hatfull G.F."/>
        </authorList>
    </citation>
    <scope>NUCLEOTIDE SEQUENCE</scope>
</reference>
<dbReference type="EMBL" id="CZKA01000053">
    <property type="protein sequence ID" value="CUR59072.1"/>
    <property type="molecule type" value="Genomic_DNA"/>
</dbReference>
<feature type="region of interest" description="Disordered" evidence="1">
    <location>
        <begin position="1"/>
        <end position="22"/>
    </location>
</feature>
<name>A0A2P2CDN8_9ZZZZ</name>
<dbReference type="Pfam" id="PF01551">
    <property type="entry name" value="Peptidase_M23"/>
    <property type="match status" value="1"/>
</dbReference>
<dbReference type="InterPro" id="IPR016047">
    <property type="entry name" value="M23ase_b-sheet_dom"/>
</dbReference>
<sequence>MGNHRAASRAPKRDAAAPANVAGKRKAVKHAAARGPLFRGLPSAPVLLGVAALAISAGGAVTMGNADKVASAADDFQFSSSAGALNGANGVAQVSSKNRGSEASRDSGRGAQAASSDTKLQKAAEAQAEVRSQVLTKAMASAEKQADKIEENLWILPVDGYHLTNTFGMARSYYSSVHTGLDFACPSGTPIHAIADGVITSFEYDGSYGNKTVMTLDDGTEIWYAHQTSYASDLSIGEEVRQGQVIGYVGSTGNSTGPHVHIEVRPGAGDPVDPYPAFQVHGVTP</sequence>
<evidence type="ECO:0000256" key="1">
    <source>
        <dbReference type="SAM" id="MobiDB-lite"/>
    </source>
</evidence>
<dbReference type="PANTHER" id="PTHR21666:SF270">
    <property type="entry name" value="MUREIN HYDROLASE ACTIVATOR ENVC"/>
    <property type="match status" value="1"/>
</dbReference>
<dbReference type="InterPro" id="IPR050570">
    <property type="entry name" value="Cell_wall_metabolism_enzyme"/>
</dbReference>
<organism evidence="3">
    <name type="scientific">metagenome</name>
    <dbReference type="NCBI Taxonomy" id="256318"/>
    <lineage>
        <taxon>unclassified sequences</taxon>
        <taxon>metagenomes</taxon>
    </lineage>
</organism>
<dbReference type="PANTHER" id="PTHR21666">
    <property type="entry name" value="PEPTIDASE-RELATED"/>
    <property type="match status" value="1"/>
</dbReference>
<feature type="compositionally biased region" description="Basic and acidic residues" evidence="1">
    <location>
        <begin position="99"/>
        <end position="108"/>
    </location>
</feature>
<evidence type="ECO:0000259" key="2">
    <source>
        <dbReference type="Pfam" id="PF01551"/>
    </source>
</evidence>
<feature type="region of interest" description="Disordered" evidence="1">
    <location>
        <begin position="94"/>
        <end position="125"/>
    </location>
</feature>
<evidence type="ECO:0000313" key="3">
    <source>
        <dbReference type="EMBL" id="CUR59072.1"/>
    </source>
</evidence>
<proteinExistence type="predicted"/>